<dbReference type="PANTHER" id="PTHR33675:SF4">
    <property type="match status" value="1"/>
</dbReference>
<reference evidence="2 3" key="1">
    <citation type="submission" date="2024-01" db="EMBL/GenBank/DDBJ databases">
        <authorList>
            <person name="Waweru B."/>
        </authorList>
    </citation>
    <scope>NUCLEOTIDE SEQUENCE [LARGE SCALE GENOMIC DNA]</scope>
</reference>
<comment type="caution">
    <text evidence="2">The sequence shown here is derived from an EMBL/GenBank/DDBJ whole genome shotgun (WGS) entry which is preliminary data.</text>
</comment>
<evidence type="ECO:0000313" key="3">
    <source>
        <dbReference type="Proteomes" id="UP001314170"/>
    </source>
</evidence>
<organism evidence="2 3">
    <name type="scientific">Dovyalis caffra</name>
    <dbReference type="NCBI Taxonomy" id="77055"/>
    <lineage>
        <taxon>Eukaryota</taxon>
        <taxon>Viridiplantae</taxon>
        <taxon>Streptophyta</taxon>
        <taxon>Embryophyta</taxon>
        <taxon>Tracheophyta</taxon>
        <taxon>Spermatophyta</taxon>
        <taxon>Magnoliopsida</taxon>
        <taxon>eudicotyledons</taxon>
        <taxon>Gunneridae</taxon>
        <taxon>Pentapetalae</taxon>
        <taxon>rosids</taxon>
        <taxon>fabids</taxon>
        <taxon>Malpighiales</taxon>
        <taxon>Salicaceae</taxon>
        <taxon>Flacourtieae</taxon>
        <taxon>Dovyalis</taxon>
    </lineage>
</organism>
<evidence type="ECO:0000256" key="1">
    <source>
        <dbReference type="SAM" id="MobiDB-lite"/>
    </source>
</evidence>
<proteinExistence type="predicted"/>
<feature type="region of interest" description="Disordered" evidence="1">
    <location>
        <begin position="92"/>
        <end position="137"/>
    </location>
</feature>
<accession>A0AAV1RSR0</accession>
<sequence length="137" mass="15055">MARKRKVESSAAIVDESDRVLYSVFRNSANELSQLYSQAISHNKLSFEAGQRHALEKLSNWMAVKQEGGIMVTTDDISAYLQNELNNISIASYDSHGGRNEVNSSSTTPPTQSQDKNKNLCSSLDSEMDTTPDGSAH</sequence>
<dbReference type="Proteomes" id="UP001314170">
    <property type="component" value="Unassembled WGS sequence"/>
</dbReference>
<name>A0AAV1RSR0_9ROSI</name>
<gene>
    <name evidence="2" type="ORF">DCAF_LOCUS14126</name>
</gene>
<evidence type="ECO:0000313" key="2">
    <source>
        <dbReference type="EMBL" id="CAK7339078.1"/>
    </source>
</evidence>
<keyword evidence="3" id="KW-1185">Reference proteome</keyword>
<protein>
    <submittedName>
        <fullName evidence="2">Uncharacterized protein</fullName>
    </submittedName>
</protein>
<dbReference type="AlphaFoldDB" id="A0AAV1RSR0"/>
<dbReference type="EMBL" id="CAWUPB010001157">
    <property type="protein sequence ID" value="CAK7339078.1"/>
    <property type="molecule type" value="Genomic_DNA"/>
</dbReference>
<feature type="compositionally biased region" description="Low complexity" evidence="1">
    <location>
        <begin position="104"/>
        <end position="114"/>
    </location>
</feature>
<dbReference type="PANTHER" id="PTHR33675">
    <property type="entry name" value="NUCLEAR RECEPTOR FAMILY 2 GROUP C PROTEIN"/>
    <property type="match status" value="1"/>
</dbReference>